<feature type="region of interest" description="Disordered" evidence="8">
    <location>
        <begin position="670"/>
        <end position="702"/>
    </location>
</feature>
<dbReference type="InterPro" id="IPR036971">
    <property type="entry name" value="PDEase_catalytic_dom_sf"/>
</dbReference>
<dbReference type="InterPro" id="IPR002073">
    <property type="entry name" value="PDEase_catalytic_dom"/>
</dbReference>
<name>A0A7S1X624_9CHLO</name>
<dbReference type="PANTHER" id="PTHR11347">
    <property type="entry name" value="CYCLIC NUCLEOTIDE PHOSPHODIESTERASE"/>
    <property type="match status" value="1"/>
</dbReference>
<feature type="region of interest" description="Disordered" evidence="8">
    <location>
        <begin position="948"/>
        <end position="983"/>
    </location>
</feature>
<evidence type="ECO:0000256" key="5">
    <source>
        <dbReference type="ARBA" id="ARBA00022989"/>
    </source>
</evidence>
<evidence type="ECO:0000256" key="8">
    <source>
        <dbReference type="SAM" id="MobiDB-lite"/>
    </source>
</evidence>
<dbReference type="SUPFAM" id="SSF109604">
    <property type="entry name" value="HD-domain/PDEase-like"/>
    <property type="match status" value="1"/>
</dbReference>
<dbReference type="GO" id="GO:0004114">
    <property type="term" value="F:3',5'-cyclic-nucleotide phosphodiesterase activity"/>
    <property type="evidence" value="ECO:0007669"/>
    <property type="project" value="InterPro"/>
</dbReference>
<evidence type="ECO:0000256" key="2">
    <source>
        <dbReference type="ARBA" id="ARBA00022692"/>
    </source>
</evidence>
<dbReference type="PROSITE" id="PS00126">
    <property type="entry name" value="PDEASE_I_1"/>
    <property type="match status" value="1"/>
</dbReference>
<evidence type="ECO:0000259" key="9">
    <source>
        <dbReference type="PROSITE" id="PS51845"/>
    </source>
</evidence>
<organism evidence="10">
    <name type="scientific">Tetraselmis chuii</name>
    <dbReference type="NCBI Taxonomy" id="63592"/>
    <lineage>
        <taxon>Eukaryota</taxon>
        <taxon>Viridiplantae</taxon>
        <taxon>Chlorophyta</taxon>
        <taxon>core chlorophytes</taxon>
        <taxon>Chlorodendrophyceae</taxon>
        <taxon>Chlorodendrales</taxon>
        <taxon>Chlorodendraceae</taxon>
        <taxon>Tetraselmis</taxon>
    </lineage>
</organism>
<sequence>MRCTAFLVWRGSSRTGETGGGSSCGASAAAPSTSYVDRATRAPVRGRASGEMCARGAITDGDESRRRAARPGCSSATVSASTGTSLLARVHIVVLLLLGLVAGGAAQQGTGSPEFRVCLDFGTRNTGFYLSPSMSVAYTLAAEHIATRNCTYVPDCAALLSEGTVRVEFETWHTSARLVDSAAAAMECSAWGGHLYVLGPNSLVETVVPINTVNRVVTASAVLSRSTRIMGANFFRTHHPASLEAQNLVNLASYFVWDRVLVLYDEGAAEFVEAMVEYGQELGVEVGAFSVGTDFSSKMNAILEFGSSIVMLPTFSDFEGEPEHLHKALRLCEEKGLLDPEFTWVGSYHLSRTFFVFDDDSEDDRRLQKLITSMIFHRVVPVVLPAATELWDDHAESAVVLAVLEGQFEELVDDTVWWAEAKGQFLTEFAVAYDTMWLAASAFSKCGGGKSIGSEGADLLNDTWITCLEDVSFTGTSGYLHEEASMFRESNNTGHYGELFVVNQDDNGHHLHVPIARFHMGNYTVDFVEGQSEIPWRDGSSYPNSIPFADIRTDEAGASKDALYGSIGAMVVMLVLLLLVCAGYSSLRKELNTIAVMKLDVDSPVVKAVQLLQVVSRRMIVTKTVREQALRIAMSLSHAENVHAPDLSAQTDNANSDIMTYLMFRNTAGAKSSEHDKSRRDGGAVKATGNGDMEIQEIGDGNEDDGYVMRGEECIDAAIGELVPKEVMPFVETAGEDLFFNTSLLAEYTGGKPLLCACLQVIRHRRLAVTHDLVIPKLVAYISFIEAGYMDVPYHNSTHAADVLLRLCAILSHDHLFTDTASNSDSFLFLCTIIAAVVHDYQHPGLNNAFQVATDSEISREFNEQMVLENLSLHRALQALRSPELNFIERWTKSKQQKLCSNVINLVLATDMSRHFDLLSSFQGKIVPLGASGTLASSSRLLKHRRGSNLGSSLNMMPENAPGSTSPGGSLTTQGQTIGKRRGTGQTITSDLLKWGNRRSSAASQPLSSQTDLGRINSGLGAAGGISADTTILENMDLKMKVLMLQMAIKIADIGHMTTHFEMHYNWSQRLEDEFFAQGDKERALGLEISPLMSREKPGVMDSSNQKTFCNIIVLPMLECWQSVAPHSARLLLKEALNNKLKWERGVQPAVVIE</sequence>
<dbReference type="Pfam" id="PF01094">
    <property type="entry name" value="ANF_receptor"/>
    <property type="match status" value="1"/>
</dbReference>
<gene>
    <name evidence="10" type="ORF">TCHU04912_LOCUS14314</name>
</gene>
<comment type="cofactor">
    <cofactor evidence="7">
        <name>a divalent metal cation</name>
        <dbReference type="ChEBI" id="CHEBI:60240"/>
    </cofactor>
    <text evidence="7">Binds 2 divalent metal cations per subunit. Site 1 may preferentially bind zinc ions, while site 2 has a preference for magnesium and/or manganese ions.</text>
</comment>
<dbReference type="Gene3D" id="3.40.50.2300">
    <property type="match status" value="2"/>
</dbReference>
<reference evidence="10" key="1">
    <citation type="submission" date="2021-01" db="EMBL/GenBank/DDBJ databases">
        <authorList>
            <person name="Corre E."/>
            <person name="Pelletier E."/>
            <person name="Niang G."/>
            <person name="Scheremetjew M."/>
            <person name="Finn R."/>
            <person name="Kale V."/>
            <person name="Holt S."/>
            <person name="Cochrane G."/>
            <person name="Meng A."/>
            <person name="Brown T."/>
            <person name="Cohen L."/>
        </authorList>
    </citation>
    <scope>NUCLEOTIDE SEQUENCE</scope>
    <source>
        <strain evidence="10">PLY429</strain>
    </source>
</reference>
<evidence type="ECO:0000256" key="7">
    <source>
        <dbReference type="RuleBase" id="RU363067"/>
    </source>
</evidence>
<evidence type="ECO:0000256" key="3">
    <source>
        <dbReference type="ARBA" id="ARBA00022723"/>
    </source>
</evidence>
<keyword evidence="6" id="KW-0472">Membrane</keyword>
<accession>A0A7S1X624</accession>
<comment type="subcellular location">
    <subcellularLocation>
        <location evidence="1">Membrane</location>
    </subcellularLocation>
</comment>
<protein>
    <recommendedName>
        <fullName evidence="7">Phosphodiesterase</fullName>
        <ecNumber evidence="7">3.1.4.-</ecNumber>
    </recommendedName>
</protein>
<dbReference type="EC" id="3.1.4.-" evidence="7"/>
<evidence type="ECO:0000256" key="1">
    <source>
        <dbReference type="ARBA" id="ARBA00004370"/>
    </source>
</evidence>
<dbReference type="InterPro" id="IPR028082">
    <property type="entry name" value="Peripla_BP_I"/>
</dbReference>
<dbReference type="AlphaFoldDB" id="A0A7S1X624"/>
<evidence type="ECO:0000256" key="6">
    <source>
        <dbReference type="ARBA" id="ARBA00023136"/>
    </source>
</evidence>
<dbReference type="GO" id="GO:0016020">
    <property type="term" value="C:membrane"/>
    <property type="evidence" value="ECO:0007669"/>
    <property type="project" value="UniProtKB-SubCell"/>
</dbReference>
<keyword evidence="5" id="KW-1133">Transmembrane helix</keyword>
<feature type="region of interest" description="Disordered" evidence="8">
    <location>
        <begin position="60"/>
        <end position="79"/>
    </location>
</feature>
<dbReference type="Pfam" id="PF00233">
    <property type="entry name" value="PDEase_I"/>
    <property type="match status" value="2"/>
</dbReference>
<dbReference type="EMBL" id="HBGG01027746">
    <property type="protein sequence ID" value="CAD9212075.1"/>
    <property type="molecule type" value="Transcribed_RNA"/>
</dbReference>
<dbReference type="InterPro" id="IPR001828">
    <property type="entry name" value="ANF_lig-bd_rcpt"/>
</dbReference>
<dbReference type="GO" id="GO:0007165">
    <property type="term" value="P:signal transduction"/>
    <property type="evidence" value="ECO:0007669"/>
    <property type="project" value="InterPro"/>
</dbReference>
<dbReference type="SUPFAM" id="SSF53822">
    <property type="entry name" value="Periplasmic binding protein-like I"/>
    <property type="match status" value="1"/>
</dbReference>
<keyword evidence="3 7" id="KW-0479">Metal-binding</keyword>
<dbReference type="PROSITE" id="PS51845">
    <property type="entry name" value="PDEASE_I_2"/>
    <property type="match status" value="1"/>
</dbReference>
<keyword evidence="2" id="KW-0812">Transmembrane</keyword>
<evidence type="ECO:0000313" key="10">
    <source>
        <dbReference type="EMBL" id="CAD9212075.1"/>
    </source>
</evidence>
<evidence type="ECO:0000256" key="4">
    <source>
        <dbReference type="ARBA" id="ARBA00022801"/>
    </source>
</evidence>
<feature type="compositionally biased region" description="Basic and acidic residues" evidence="8">
    <location>
        <begin position="672"/>
        <end position="683"/>
    </location>
</feature>
<feature type="compositionally biased region" description="Polar residues" evidence="8">
    <location>
        <begin position="962"/>
        <end position="977"/>
    </location>
</feature>
<feature type="domain" description="PDEase" evidence="9">
    <location>
        <begin position="710"/>
        <end position="1150"/>
    </location>
</feature>
<dbReference type="Gene3D" id="1.10.1300.10">
    <property type="entry name" value="3'5'-cyclic nucleotide phosphodiesterase, catalytic domain"/>
    <property type="match status" value="1"/>
</dbReference>
<comment type="similarity">
    <text evidence="7">Belongs to the cyclic nucleotide phosphodiesterase family.</text>
</comment>
<keyword evidence="4 7" id="KW-0378">Hydrolase</keyword>
<dbReference type="GO" id="GO:0046872">
    <property type="term" value="F:metal ion binding"/>
    <property type="evidence" value="ECO:0007669"/>
    <property type="project" value="UniProtKB-KW"/>
</dbReference>
<dbReference type="InterPro" id="IPR023174">
    <property type="entry name" value="PDEase_CS"/>
</dbReference>
<proteinExistence type="inferred from homology"/>